<evidence type="ECO:0000313" key="2">
    <source>
        <dbReference type="Proteomes" id="UP000565441"/>
    </source>
</evidence>
<name>A0A8H5HGU4_9AGAR</name>
<evidence type="ECO:0008006" key="3">
    <source>
        <dbReference type="Google" id="ProtNLM"/>
    </source>
</evidence>
<dbReference type="AlphaFoldDB" id="A0A8H5HGU4"/>
<evidence type="ECO:0000313" key="1">
    <source>
        <dbReference type="EMBL" id="KAF5383028.1"/>
    </source>
</evidence>
<protein>
    <recommendedName>
        <fullName evidence="3">F-box domain-containing protein</fullName>
    </recommendedName>
</protein>
<proteinExistence type="predicted"/>
<dbReference type="Proteomes" id="UP000565441">
    <property type="component" value="Unassembled WGS sequence"/>
</dbReference>
<dbReference type="EMBL" id="JAACJP010000007">
    <property type="protein sequence ID" value="KAF5383028.1"/>
    <property type="molecule type" value="Genomic_DNA"/>
</dbReference>
<dbReference type="OrthoDB" id="2831624at2759"/>
<gene>
    <name evidence="1" type="ORF">D9615_005088</name>
</gene>
<reference evidence="1 2" key="1">
    <citation type="journal article" date="2020" name="ISME J.">
        <title>Uncovering the hidden diversity of litter-decomposition mechanisms in mushroom-forming fungi.</title>
        <authorList>
            <person name="Floudas D."/>
            <person name="Bentzer J."/>
            <person name="Ahren D."/>
            <person name="Johansson T."/>
            <person name="Persson P."/>
            <person name="Tunlid A."/>
        </authorList>
    </citation>
    <scope>NUCLEOTIDE SEQUENCE [LARGE SCALE GENOMIC DNA]</scope>
    <source>
        <strain evidence="1 2">CBS 661.87</strain>
    </source>
</reference>
<comment type="caution">
    <text evidence="1">The sequence shown here is derived from an EMBL/GenBank/DDBJ whole genome shotgun (WGS) entry which is preliminary data.</text>
</comment>
<keyword evidence="2" id="KW-1185">Reference proteome</keyword>
<organism evidence="1 2">
    <name type="scientific">Tricholomella constricta</name>
    <dbReference type="NCBI Taxonomy" id="117010"/>
    <lineage>
        <taxon>Eukaryota</taxon>
        <taxon>Fungi</taxon>
        <taxon>Dikarya</taxon>
        <taxon>Basidiomycota</taxon>
        <taxon>Agaricomycotina</taxon>
        <taxon>Agaricomycetes</taxon>
        <taxon>Agaricomycetidae</taxon>
        <taxon>Agaricales</taxon>
        <taxon>Tricholomatineae</taxon>
        <taxon>Lyophyllaceae</taxon>
        <taxon>Tricholomella</taxon>
    </lineage>
</organism>
<sequence>MDPLPFELVDLILENLDQHADFKSCALVSRAWCAPAQIRLFHTVSALNGVQCLRLHELLLAVPHITHLIRCLDFRIDDRASALLASSSLQLMNRLLYLTFVNGHWTWPGDQPHELSAILLYPIAATLARNPITHVQLYGFSLCKADLQFLFAKAFSLKHLILENFTSIAFDNRPLVEVSDGASVEQLESLHLILNRDSFMLCEWLCQPNCSIDTTHLRSFIISYDPEHNHNCFEPITRILRTAGPSLHELTIGRIRPEPSTQLQSLPWNLAHNPSLRSLTLDLIPDIVYSPSHCPPRPLESAVSLLPRPSQIQELNLCLAMANCDFHTLRYSNHTGWQVLASSLTLEAFPMLQVVRVILTLPVDHLGMIEDLANREIVEFKMQWVLKFLDIREARHHLRV</sequence>
<accession>A0A8H5HGU4</accession>